<sequence>MCFLCTSGRYNLCKNVAFLGVYPTNGTIQRYKTHPARYCHKLPPNVSYVEGALLEPLSVVLQAVKSADFSLGRGALICGAGPIGLMALAAARASGAHPLVITDLEPGRLVFAQKFVPAVKTYLVDRGLDAKGNAEKIRVLFEGGGGGVGEYGAPQTVLECTGAKSSVATAVYAARLGGTVVVIGIKLKFSQRYCDTWPAGLQCLAGGIVDLKPMVTHTFPLEKAVDALHICGDYGNGSVKVQIVDEVDDVL</sequence>
<protein>
    <recommendedName>
        <fullName evidence="6">Alcohol dehydrogenase-like C-terminal domain-containing protein</fullName>
    </recommendedName>
</protein>
<dbReference type="SUPFAM" id="SSF51735">
    <property type="entry name" value="NAD(P)-binding Rossmann-fold domains"/>
    <property type="match status" value="1"/>
</dbReference>
<dbReference type="Gene3D" id="3.40.50.720">
    <property type="entry name" value="NAD(P)-binding Rossmann-like Domain"/>
    <property type="match status" value="1"/>
</dbReference>
<evidence type="ECO:0000256" key="3">
    <source>
        <dbReference type="ARBA" id="ARBA00022723"/>
    </source>
</evidence>
<dbReference type="EMBL" id="NQIK02000003">
    <property type="protein sequence ID" value="KAF7573299.1"/>
    <property type="molecule type" value="Genomic_DNA"/>
</dbReference>
<dbReference type="Pfam" id="PF00107">
    <property type="entry name" value="ADH_zinc_N"/>
    <property type="match status" value="1"/>
</dbReference>
<reference evidence="7" key="1">
    <citation type="journal article" date="2018" name="BMC Genomics">
        <title>Comparative genomics of the wheat fungal pathogen Pyrenophora tritici-repentis reveals chromosomal variations and genome plasticity.</title>
        <authorList>
            <person name="Moolhuijzen P."/>
            <person name="See P.T."/>
            <person name="Hane J.K."/>
            <person name="Shi G."/>
            <person name="Liu Z."/>
            <person name="Oliver R.P."/>
            <person name="Moffat C.S."/>
        </authorList>
    </citation>
    <scope>NUCLEOTIDE SEQUENCE [LARGE SCALE GENOMIC DNA]</scope>
    <source>
        <strain evidence="7">M4</strain>
    </source>
</reference>
<evidence type="ECO:0000259" key="6">
    <source>
        <dbReference type="Pfam" id="PF00107"/>
    </source>
</evidence>
<dbReference type="InterPro" id="IPR011032">
    <property type="entry name" value="GroES-like_sf"/>
</dbReference>
<dbReference type="RefSeq" id="XP_065963445.1">
    <property type="nucleotide sequence ID" value="XM_066106507.1"/>
</dbReference>
<evidence type="ECO:0000313" key="7">
    <source>
        <dbReference type="EMBL" id="KAF7573299.1"/>
    </source>
</evidence>
<organism evidence="7 8">
    <name type="scientific">Pyrenophora tritici-repentis</name>
    <dbReference type="NCBI Taxonomy" id="45151"/>
    <lineage>
        <taxon>Eukaryota</taxon>
        <taxon>Fungi</taxon>
        <taxon>Dikarya</taxon>
        <taxon>Ascomycota</taxon>
        <taxon>Pezizomycotina</taxon>
        <taxon>Dothideomycetes</taxon>
        <taxon>Pleosporomycetidae</taxon>
        <taxon>Pleosporales</taxon>
        <taxon>Pleosporineae</taxon>
        <taxon>Pleosporaceae</taxon>
        <taxon>Pyrenophora</taxon>
    </lineage>
</organism>
<dbReference type="PANTHER" id="PTHR43161">
    <property type="entry name" value="SORBITOL DEHYDROGENASE"/>
    <property type="match status" value="1"/>
</dbReference>
<proteinExistence type="inferred from homology"/>
<comment type="cofactor">
    <cofactor evidence="1">
        <name>Zn(2+)</name>
        <dbReference type="ChEBI" id="CHEBI:29105"/>
    </cofactor>
</comment>
<name>A0A834S0G5_9PLEO</name>
<dbReference type="GO" id="GO:0006062">
    <property type="term" value="P:sorbitol catabolic process"/>
    <property type="evidence" value="ECO:0007669"/>
    <property type="project" value="TreeGrafter"/>
</dbReference>
<evidence type="ECO:0000256" key="5">
    <source>
        <dbReference type="ARBA" id="ARBA00023002"/>
    </source>
</evidence>
<dbReference type="Proteomes" id="UP000245464">
    <property type="component" value="Chromosome 3"/>
</dbReference>
<gene>
    <name evidence="7" type="ORF">PtrM4_082040</name>
</gene>
<feature type="domain" description="Alcohol dehydrogenase-like C-terminal" evidence="6">
    <location>
        <begin position="82"/>
        <end position="185"/>
    </location>
</feature>
<dbReference type="GO" id="GO:0046872">
    <property type="term" value="F:metal ion binding"/>
    <property type="evidence" value="ECO:0007669"/>
    <property type="project" value="UniProtKB-KW"/>
</dbReference>
<dbReference type="PANTHER" id="PTHR43161:SF4">
    <property type="entry name" value="D-XYLULOSE REDUCTASE"/>
    <property type="match status" value="1"/>
</dbReference>
<dbReference type="InterPro" id="IPR013149">
    <property type="entry name" value="ADH-like_C"/>
</dbReference>
<dbReference type="InterPro" id="IPR036291">
    <property type="entry name" value="NAD(P)-bd_dom_sf"/>
</dbReference>
<keyword evidence="3" id="KW-0479">Metal-binding</keyword>
<dbReference type="GO" id="GO:0003939">
    <property type="term" value="F:L-iditol 2-dehydrogenase (NAD+) activity"/>
    <property type="evidence" value="ECO:0007669"/>
    <property type="project" value="TreeGrafter"/>
</dbReference>
<evidence type="ECO:0000256" key="2">
    <source>
        <dbReference type="ARBA" id="ARBA00008072"/>
    </source>
</evidence>
<keyword evidence="5" id="KW-0560">Oxidoreductase</keyword>
<comment type="caution">
    <text evidence="7">The sequence shown here is derived from an EMBL/GenBank/DDBJ whole genome shotgun (WGS) entry which is preliminary data.</text>
</comment>
<dbReference type="SUPFAM" id="SSF50129">
    <property type="entry name" value="GroES-like"/>
    <property type="match status" value="1"/>
</dbReference>
<evidence type="ECO:0000256" key="4">
    <source>
        <dbReference type="ARBA" id="ARBA00022833"/>
    </source>
</evidence>
<dbReference type="AlphaFoldDB" id="A0A834S0G5"/>
<comment type="similarity">
    <text evidence="2">Belongs to the zinc-containing alcohol dehydrogenase family.</text>
</comment>
<evidence type="ECO:0000256" key="1">
    <source>
        <dbReference type="ARBA" id="ARBA00001947"/>
    </source>
</evidence>
<keyword evidence="4" id="KW-0862">Zinc</keyword>
<dbReference type="GeneID" id="6349070"/>
<accession>A0A834S0G5</accession>
<dbReference type="KEGG" id="ptrr:6349070"/>
<evidence type="ECO:0000313" key="8">
    <source>
        <dbReference type="Proteomes" id="UP000245464"/>
    </source>
</evidence>
<dbReference type="Gene3D" id="3.90.180.10">
    <property type="entry name" value="Medium-chain alcohol dehydrogenases, catalytic domain"/>
    <property type="match status" value="1"/>
</dbReference>